<sequence length="375" mass="43081">MDPATAKQQQQQKARQMTSADDLARQRRERDREKLQRDEAKKTDYLEKQKLLNMIEAPLISLLERLGVREELSLALANENVTSLAALRACDHEVLATKLTNRLLQDKLLTASVAKRPPGWMQDTMSTAVDMARRDLAMHAINALMLPEDYVYQDLARQKMLQQEKASRAAEDQHARNNSYTMPKNTLREEDIVALRDKDGALRKELLAVTTHWQDFIQSQPAFAARLQEEGGEGPSWKDTVSWSLWMLTRPLQDVEKGTSRGSLVFMTKPAIERALRYAKDYVYYALYPQMKEKSTGEWRLYWVRVFTNFGAFYSEKGRQRWMDVAAFAARATALRKGKSLAEQDTAVAEAMRNVCSMLRKHQDDSPLEESEESD</sequence>
<reference evidence="3" key="1">
    <citation type="journal article" date="2015" name="PLoS Genet.">
        <title>Genome Sequence and Transcriptome Analyses of Chrysochromulina tobin: Metabolic Tools for Enhanced Algal Fitness in the Prominent Order Prymnesiales (Haptophyceae).</title>
        <authorList>
            <person name="Hovde B.T."/>
            <person name="Deodato C.R."/>
            <person name="Hunsperger H.M."/>
            <person name="Ryken S.A."/>
            <person name="Yost W."/>
            <person name="Jha R.K."/>
            <person name="Patterson J."/>
            <person name="Monnat R.J. Jr."/>
            <person name="Barlow S.B."/>
            <person name="Starkenburg S.R."/>
            <person name="Cattolico R.A."/>
        </authorList>
    </citation>
    <scope>NUCLEOTIDE SEQUENCE</scope>
    <source>
        <strain evidence="3">CCMP291</strain>
    </source>
</reference>
<feature type="compositionally biased region" description="Low complexity" evidence="1">
    <location>
        <begin position="1"/>
        <end position="16"/>
    </location>
</feature>
<accession>A0A0M0JQM3</accession>
<organism evidence="2 3">
    <name type="scientific">Chrysochromulina tobinii</name>
    <dbReference type="NCBI Taxonomy" id="1460289"/>
    <lineage>
        <taxon>Eukaryota</taxon>
        <taxon>Haptista</taxon>
        <taxon>Haptophyta</taxon>
        <taxon>Prymnesiophyceae</taxon>
        <taxon>Prymnesiales</taxon>
        <taxon>Chrysochromulinaceae</taxon>
        <taxon>Chrysochromulina</taxon>
    </lineage>
</organism>
<feature type="region of interest" description="Disordered" evidence="1">
    <location>
        <begin position="163"/>
        <end position="183"/>
    </location>
</feature>
<evidence type="ECO:0000313" key="2">
    <source>
        <dbReference type="EMBL" id="KOO28899.1"/>
    </source>
</evidence>
<gene>
    <name evidence="2" type="ORF">Ctob_006207</name>
</gene>
<dbReference type="Proteomes" id="UP000037460">
    <property type="component" value="Unassembled WGS sequence"/>
</dbReference>
<dbReference type="EMBL" id="JWZX01002496">
    <property type="protein sequence ID" value="KOO28899.1"/>
    <property type="molecule type" value="Genomic_DNA"/>
</dbReference>
<dbReference type="AlphaFoldDB" id="A0A0M0JQM3"/>
<evidence type="ECO:0000313" key="3">
    <source>
        <dbReference type="Proteomes" id="UP000037460"/>
    </source>
</evidence>
<comment type="caution">
    <text evidence="2">The sequence shown here is derived from an EMBL/GenBank/DDBJ whole genome shotgun (WGS) entry which is preliminary data.</text>
</comment>
<feature type="region of interest" description="Disordered" evidence="1">
    <location>
        <begin position="1"/>
        <end position="41"/>
    </location>
</feature>
<feature type="compositionally biased region" description="Basic and acidic residues" evidence="1">
    <location>
        <begin position="165"/>
        <end position="175"/>
    </location>
</feature>
<feature type="compositionally biased region" description="Basic and acidic residues" evidence="1">
    <location>
        <begin position="22"/>
        <end position="41"/>
    </location>
</feature>
<keyword evidence="3" id="KW-1185">Reference proteome</keyword>
<protein>
    <submittedName>
        <fullName evidence="2">Uncharacterized protein</fullName>
    </submittedName>
</protein>
<proteinExistence type="predicted"/>
<evidence type="ECO:0000256" key="1">
    <source>
        <dbReference type="SAM" id="MobiDB-lite"/>
    </source>
</evidence>
<name>A0A0M0JQM3_9EUKA</name>